<dbReference type="EMBL" id="JAEHSL010000007">
    <property type="protein sequence ID" value="MBI6181116.1"/>
    <property type="molecule type" value="Genomic_DNA"/>
</dbReference>
<protein>
    <recommendedName>
        <fullName evidence="3">DUF2158 domain-containing protein</fullName>
    </recommendedName>
</protein>
<name>A0ABS0TRZ9_SERPR</name>
<reference evidence="1 2" key="1">
    <citation type="submission" date="2020-12" db="EMBL/GenBank/DDBJ databases">
        <title>Enhanced detection system for hospital associated transmission using whole genome sequencing surveillance.</title>
        <authorList>
            <person name="Harrison L.H."/>
            <person name="Van Tyne D."/>
            <person name="Marsh J.W."/>
            <person name="Griffith M.P."/>
            <person name="Snyder D.J."/>
            <person name="Cooper V.S."/>
            <person name="Mustapha M."/>
        </authorList>
    </citation>
    <scope>NUCLEOTIDE SEQUENCE [LARGE SCALE GENOMIC DNA]</scope>
    <source>
        <strain evidence="1 2">SER00238</strain>
    </source>
</reference>
<proteinExistence type="predicted"/>
<keyword evidence="2" id="KW-1185">Reference proteome</keyword>
<dbReference type="RefSeq" id="WP_198642313.1">
    <property type="nucleotide sequence ID" value="NZ_JAEHSL010000007.1"/>
</dbReference>
<evidence type="ECO:0000313" key="1">
    <source>
        <dbReference type="EMBL" id="MBI6181116.1"/>
    </source>
</evidence>
<accession>A0ABS0TRZ9</accession>
<comment type="caution">
    <text evidence="1">The sequence shown here is derived from an EMBL/GenBank/DDBJ whole genome shotgun (WGS) entry which is preliminary data.</text>
</comment>
<organism evidence="1 2">
    <name type="scientific">Serratia proteamaculans</name>
    <dbReference type="NCBI Taxonomy" id="28151"/>
    <lineage>
        <taxon>Bacteria</taxon>
        <taxon>Pseudomonadati</taxon>
        <taxon>Pseudomonadota</taxon>
        <taxon>Gammaproteobacteria</taxon>
        <taxon>Enterobacterales</taxon>
        <taxon>Yersiniaceae</taxon>
        <taxon>Serratia</taxon>
    </lineage>
</organism>
<sequence>MKKQPLPPNVCAPTLHIGTIVNYTDHRGNPVQGQVVAACCEWEGRDNGAAFTLRYAITHPTKRSREFHAIGDIISEVE</sequence>
<gene>
    <name evidence="1" type="ORF">JEQ07_12000</name>
</gene>
<dbReference type="Proteomes" id="UP000639004">
    <property type="component" value="Unassembled WGS sequence"/>
</dbReference>
<evidence type="ECO:0008006" key="3">
    <source>
        <dbReference type="Google" id="ProtNLM"/>
    </source>
</evidence>
<evidence type="ECO:0000313" key="2">
    <source>
        <dbReference type="Proteomes" id="UP000639004"/>
    </source>
</evidence>